<proteinExistence type="predicted"/>
<comment type="caution">
    <text evidence="1">The sequence shown here is derived from an EMBL/GenBank/DDBJ whole genome shotgun (WGS) entry which is preliminary data.</text>
</comment>
<accession>A0ACB8CA44</accession>
<evidence type="ECO:0000313" key="1">
    <source>
        <dbReference type="EMBL" id="KAH7937813.1"/>
    </source>
</evidence>
<keyword evidence="2" id="KW-1185">Reference proteome</keyword>
<dbReference type="EMBL" id="CM023477">
    <property type="protein sequence ID" value="KAH7937813.1"/>
    <property type="molecule type" value="Genomic_DNA"/>
</dbReference>
<name>A0ACB8CA44_DERSI</name>
<organism evidence="1 2">
    <name type="scientific">Dermacentor silvarum</name>
    <name type="common">Tick</name>
    <dbReference type="NCBI Taxonomy" id="543639"/>
    <lineage>
        <taxon>Eukaryota</taxon>
        <taxon>Metazoa</taxon>
        <taxon>Ecdysozoa</taxon>
        <taxon>Arthropoda</taxon>
        <taxon>Chelicerata</taxon>
        <taxon>Arachnida</taxon>
        <taxon>Acari</taxon>
        <taxon>Parasitiformes</taxon>
        <taxon>Ixodida</taxon>
        <taxon>Ixodoidea</taxon>
        <taxon>Ixodidae</taxon>
        <taxon>Rhipicephalinae</taxon>
        <taxon>Dermacentor</taxon>
    </lineage>
</organism>
<reference evidence="1" key="1">
    <citation type="submission" date="2020-05" db="EMBL/GenBank/DDBJ databases">
        <title>Large-scale comparative analyses of tick genomes elucidate their genetic diversity and vector capacities.</title>
        <authorList>
            <person name="Jia N."/>
            <person name="Wang J."/>
            <person name="Shi W."/>
            <person name="Du L."/>
            <person name="Sun Y."/>
            <person name="Zhan W."/>
            <person name="Jiang J."/>
            <person name="Wang Q."/>
            <person name="Zhang B."/>
            <person name="Ji P."/>
            <person name="Sakyi L.B."/>
            <person name="Cui X."/>
            <person name="Yuan T."/>
            <person name="Jiang B."/>
            <person name="Yang W."/>
            <person name="Lam T.T.-Y."/>
            <person name="Chang Q."/>
            <person name="Ding S."/>
            <person name="Wang X."/>
            <person name="Zhu J."/>
            <person name="Ruan X."/>
            <person name="Zhao L."/>
            <person name="Wei J."/>
            <person name="Que T."/>
            <person name="Du C."/>
            <person name="Cheng J."/>
            <person name="Dai P."/>
            <person name="Han X."/>
            <person name="Huang E."/>
            <person name="Gao Y."/>
            <person name="Liu J."/>
            <person name="Shao H."/>
            <person name="Ye R."/>
            <person name="Li L."/>
            <person name="Wei W."/>
            <person name="Wang X."/>
            <person name="Wang C."/>
            <person name="Yang T."/>
            <person name="Huo Q."/>
            <person name="Li W."/>
            <person name="Guo W."/>
            <person name="Chen H."/>
            <person name="Zhou L."/>
            <person name="Ni X."/>
            <person name="Tian J."/>
            <person name="Zhou Y."/>
            <person name="Sheng Y."/>
            <person name="Liu T."/>
            <person name="Pan Y."/>
            <person name="Xia L."/>
            <person name="Li J."/>
            <person name="Zhao F."/>
            <person name="Cao W."/>
        </authorList>
    </citation>
    <scope>NUCLEOTIDE SEQUENCE</scope>
    <source>
        <strain evidence="1">Dsil-2018</strain>
    </source>
</reference>
<sequence>MHRRTRKYATTEFPINAERRGAWLRDISREGPGGKGTIWQPNDRSLVCALHFTEQDYKKTENVPRLMSTRSTHAPRKKRPRSEIEDDNAQSRAECSGNAASKDRPVISQNGS</sequence>
<evidence type="ECO:0000313" key="2">
    <source>
        <dbReference type="Proteomes" id="UP000821865"/>
    </source>
</evidence>
<dbReference type="Proteomes" id="UP000821865">
    <property type="component" value="Chromosome 8"/>
</dbReference>
<protein>
    <submittedName>
        <fullName evidence="1">Uncharacterized protein</fullName>
    </submittedName>
</protein>
<gene>
    <name evidence="1" type="ORF">HPB49_016248</name>
</gene>